<comment type="caution">
    <text evidence="12">The sequence shown here is derived from an EMBL/GenBank/DDBJ whole genome shotgun (WGS) entry which is preliminary data.</text>
</comment>
<evidence type="ECO:0000256" key="2">
    <source>
        <dbReference type="ARBA" id="ARBA00006484"/>
    </source>
</evidence>
<evidence type="ECO:0000256" key="9">
    <source>
        <dbReference type="PIRSR" id="PIRSR611284-2"/>
    </source>
</evidence>
<evidence type="ECO:0000313" key="12">
    <source>
        <dbReference type="EMBL" id="GAW99734.1"/>
    </source>
</evidence>
<evidence type="ECO:0000256" key="1">
    <source>
        <dbReference type="ARBA" id="ARBA00005194"/>
    </source>
</evidence>
<evidence type="ECO:0000256" key="7">
    <source>
        <dbReference type="ARBA" id="ARBA00048508"/>
    </source>
</evidence>
<dbReference type="UniPathway" id="UPA00094"/>
<keyword evidence="6 10" id="KW-0275">Fatty acid biosynthesis</keyword>
<feature type="domain" description="Ketoreductase" evidence="11">
    <location>
        <begin position="8"/>
        <end position="186"/>
    </location>
</feature>
<dbReference type="InterPro" id="IPR020904">
    <property type="entry name" value="Sc_DH/Rdtase_CS"/>
</dbReference>
<dbReference type="FunFam" id="3.40.50.720:FF:000173">
    <property type="entry name" value="3-oxoacyl-[acyl-carrier protein] reductase"/>
    <property type="match status" value="1"/>
</dbReference>
<evidence type="ECO:0000256" key="8">
    <source>
        <dbReference type="PIRSR" id="PIRSR611284-1"/>
    </source>
</evidence>
<keyword evidence="4 10" id="KW-0276">Fatty acid metabolism</keyword>
<dbReference type="AlphaFoldDB" id="A0A1Z5IDC3"/>
<dbReference type="PANTHER" id="PTHR42879">
    <property type="entry name" value="3-OXOACYL-(ACYL-CARRIER-PROTEIN) REDUCTASE"/>
    <property type="match status" value="1"/>
</dbReference>
<evidence type="ECO:0000256" key="4">
    <source>
        <dbReference type="ARBA" id="ARBA00022832"/>
    </source>
</evidence>
<dbReference type="SMART" id="SM00822">
    <property type="entry name" value="PKS_KR"/>
    <property type="match status" value="1"/>
</dbReference>
<reference evidence="12 13" key="1">
    <citation type="submission" date="2015-11" db="EMBL/GenBank/DDBJ databases">
        <title>Draft genome sequences of new species of the genus Lactobacillus isolated from orchardgrass silage.</title>
        <authorList>
            <person name="Tohno M."/>
            <person name="Tanizawa Y."/>
            <person name="Arita M."/>
        </authorList>
    </citation>
    <scope>NUCLEOTIDE SEQUENCE [LARGE SCALE GENOMIC DNA]</scope>
    <source>
        <strain evidence="12 13">IWT30</strain>
    </source>
</reference>
<keyword evidence="5 10" id="KW-0560">Oxidoreductase</keyword>
<evidence type="ECO:0000256" key="10">
    <source>
        <dbReference type="RuleBase" id="RU366074"/>
    </source>
</evidence>
<sequence>MSLDLTDKTVLVTGSTQGIGLAIAQAFAKQGANIVINGRHAASQEVIDAIQRENVICWDLSADITDPDAVQKMINGIYEKTDHLDIVVNNAGIVNDKLLNRMSEADFSQVINTNLTGTFNVIKACLRPMYKARSGAFINMASVIGLTGNIGQANYAASKAGIIGLTKSVAKEAALRGIRCNAIAPGMIDTSMTAQLADKVKTEILKQIPLKRLGSTAEVAQAAIFLAENDYITGQTITVDGGLTMQ</sequence>
<dbReference type="PANTHER" id="PTHR42879:SF2">
    <property type="entry name" value="3-OXOACYL-[ACYL-CARRIER-PROTEIN] REDUCTASE FABG"/>
    <property type="match status" value="1"/>
</dbReference>
<gene>
    <name evidence="12" type="primary">fabG_3</name>
    <name evidence="12" type="ORF">IWT30_01704</name>
</gene>
<keyword evidence="13" id="KW-1185">Reference proteome</keyword>
<feature type="binding site" evidence="9">
    <location>
        <position position="90"/>
    </location>
    <ligand>
        <name>NADP(+)</name>
        <dbReference type="ChEBI" id="CHEBI:58349"/>
    </ligand>
</feature>
<dbReference type="EMBL" id="BCMF01000007">
    <property type="protein sequence ID" value="GAW99734.1"/>
    <property type="molecule type" value="Genomic_DNA"/>
</dbReference>
<dbReference type="NCBIfam" id="TIGR01830">
    <property type="entry name" value="3oxo_ACP_reduc"/>
    <property type="match status" value="1"/>
</dbReference>
<dbReference type="Proteomes" id="UP000198374">
    <property type="component" value="Unassembled WGS sequence"/>
</dbReference>
<dbReference type="PROSITE" id="PS00061">
    <property type="entry name" value="ADH_SHORT"/>
    <property type="match status" value="1"/>
</dbReference>
<comment type="catalytic activity">
    <reaction evidence="7 10">
        <text>a (3R)-hydroxyacyl-[ACP] + NADP(+) = a 3-oxoacyl-[ACP] + NADPH + H(+)</text>
        <dbReference type="Rhea" id="RHEA:17397"/>
        <dbReference type="Rhea" id="RHEA-COMP:9916"/>
        <dbReference type="Rhea" id="RHEA-COMP:9945"/>
        <dbReference type="ChEBI" id="CHEBI:15378"/>
        <dbReference type="ChEBI" id="CHEBI:57783"/>
        <dbReference type="ChEBI" id="CHEBI:58349"/>
        <dbReference type="ChEBI" id="CHEBI:78776"/>
        <dbReference type="ChEBI" id="CHEBI:78827"/>
        <dbReference type="EC" id="1.1.1.100"/>
    </reaction>
</comment>
<comment type="similarity">
    <text evidence="2 10">Belongs to the short-chain dehydrogenases/reductases (SDR) family.</text>
</comment>
<protein>
    <recommendedName>
        <fullName evidence="3 10">3-oxoacyl-[acyl-carrier-protein] reductase</fullName>
        <ecNumber evidence="3 10">1.1.1.100</ecNumber>
    </recommendedName>
</protein>
<keyword evidence="10" id="KW-0444">Lipid biosynthesis</keyword>
<dbReference type="PRINTS" id="PR00081">
    <property type="entry name" value="GDHRDH"/>
</dbReference>
<evidence type="ECO:0000313" key="13">
    <source>
        <dbReference type="Proteomes" id="UP000198374"/>
    </source>
</evidence>
<dbReference type="EC" id="1.1.1.100" evidence="3 10"/>
<comment type="pathway">
    <text evidence="1 10">Lipid metabolism; fatty acid biosynthesis.</text>
</comment>
<evidence type="ECO:0000256" key="5">
    <source>
        <dbReference type="ARBA" id="ARBA00023002"/>
    </source>
</evidence>
<keyword evidence="10" id="KW-0443">Lipid metabolism</keyword>
<organism evidence="12 13">
    <name type="scientific">Secundilactobacillus mixtipabuli</name>
    <dbReference type="NCBI Taxonomy" id="1435342"/>
    <lineage>
        <taxon>Bacteria</taxon>
        <taxon>Bacillati</taxon>
        <taxon>Bacillota</taxon>
        <taxon>Bacilli</taxon>
        <taxon>Lactobacillales</taxon>
        <taxon>Lactobacillaceae</taxon>
        <taxon>Secundilactobacillus</taxon>
    </lineage>
</organism>
<dbReference type="InterPro" id="IPR057326">
    <property type="entry name" value="KR_dom"/>
</dbReference>
<dbReference type="PRINTS" id="PR00080">
    <property type="entry name" value="SDRFAMILY"/>
</dbReference>
<evidence type="ECO:0000256" key="6">
    <source>
        <dbReference type="ARBA" id="ARBA00023160"/>
    </source>
</evidence>
<keyword evidence="9 10" id="KW-0521">NADP</keyword>
<dbReference type="NCBIfam" id="NF009466">
    <property type="entry name" value="PRK12826.1-2"/>
    <property type="match status" value="1"/>
</dbReference>
<evidence type="ECO:0000259" key="11">
    <source>
        <dbReference type="SMART" id="SM00822"/>
    </source>
</evidence>
<dbReference type="InterPro" id="IPR050259">
    <property type="entry name" value="SDR"/>
</dbReference>
<dbReference type="SUPFAM" id="SSF51735">
    <property type="entry name" value="NAD(P)-binding Rossmann-fold domains"/>
    <property type="match status" value="1"/>
</dbReference>
<dbReference type="InterPro" id="IPR011284">
    <property type="entry name" value="3oxo_ACP_reduc"/>
</dbReference>
<name>A0A1Z5IDC3_9LACO</name>
<dbReference type="Pfam" id="PF13561">
    <property type="entry name" value="adh_short_C2"/>
    <property type="match status" value="1"/>
</dbReference>
<dbReference type="Gene3D" id="3.40.50.720">
    <property type="entry name" value="NAD(P)-binding Rossmann-like Domain"/>
    <property type="match status" value="1"/>
</dbReference>
<proteinExistence type="inferred from homology"/>
<comment type="function">
    <text evidence="10">Catalyzes the NADPH-dependent reduction of beta-ketoacyl-ACP substrates to beta-hydroxyacyl-ACP products, the first reductive step in the elongation cycle of fatty acid biosynthesis.</text>
</comment>
<feature type="active site" description="Proton acceptor" evidence="8">
    <location>
        <position position="155"/>
    </location>
</feature>
<accession>A0A1Z5IDC3</accession>
<dbReference type="InterPro" id="IPR002347">
    <property type="entry name" value="SDR_fam"/>
</dbReference>
<comment type="subunit">
    <text evidence="10">Homotetramer.</text>
</comment>
<evidence type="ECO:0000256" key="3">
    <source>
        <dbReference type="ARBA" id="ARBA00012948"/>
    </source>
</evidence>
<dbReference type="GO" id="GO:0006633">
    <property type="term" value="P:fatty acid biosynthetic process"/>
    <property type="evidence" value="ECO:0007669"/>
    <property type="project" value="UniProtKB-UniPathway"/>
</dbReference>
<feature type="binding site" evidence="9">
    <location>
        <begin position="155"/>
        <end position="159"/>
    </location>
    <ligand>
        <name>NADP(+)</name>
        <dbReference type="ChEBI" id="CHEBI:58349"/>
    </ligand>
</feature>
<dbReference type="InterPro" id="IPR036291">
    <property type="entry name" value="NAD(P)-bd_dom_sf"/>
</dbReference>
<dbReference type="GO" id="GO:0004316">
    <property type="term" value="F:3-oxoacyl-[acyl-carrier-protein] reductase (NADPH) activity"/>
    <property type="evidence" value="ECO:0007669"/>
    <property type="project" value="UniProtKB-UniRule"/>
</dbReference>
<dbReference type="GO" id="GO:0051287">
    <property type="term" value="F:NAD binding"/>
    <property type="evidence" value="ECO:0007669"/>
    <property type="project" value="UniProtKB-UniRule"/>
</dbReference>
<feature type="binding site" evidence="9">
    <location>
        <position position="188"/>
    </location>
    <ligand>
        <name>NADP(+)</name>
        <dbReference type="ChEBI" id="CHEBI:58349"/>
    </ligand>
</feature>